<comment type="caution">
    <text evidence="1">The sequence shown here is derived from an EMBL/GenBank/DDBJ whole genome shotgun (WGS) entry which is preliminary data.</text>
</comment>
<reference evidence="1 2" key="1">
    <citation type="submission" date="2013-09" db="EMBL/GenBank/DDBJ databases">
        <title>Corchorus capsularis genome sequencing.</title>
        <authorList>
            <person name="Alam M."/>
            <person name="Haque M.S."/>
            <person name="Islam M.S."/>
            <person name="Emdad E.M."/>
            <person name="Islam M.M."/>
            <person name="Ahmed B."/>
            <person name="Halim A."/>
            <person name="Hossen Q.M.M."/>
            <person name="Hossain M.Z."/>
            <person name="Ahmed R."/>
            <person name="Khan M.M."/>
            <person name="Islam R."/>
            <person name="Rashid M.M."/>
            <person name="Khan S.A."/>
            <person name="Rahman M.S."/>
            <person name="Alam M."/>
        </authorList>
    </citation>
    <scope>NUCLEOTIDE SEQUENCE [LARGE SCALE GENOMIC DNA]</scope>
    <source>
        <strain evidence="2">cv. CVL-1</strain>
        <tissue evidence="1">Whole seedling</tissue>
    </source>
</reference>
<evidence type="ECO:0000313" key="1">
    <source>
        <dbReference type="EMBL" id="OMO62357.1"/>
    </source>
</evidence>
<evidence type="ECO:0000313" key="2">
    <source>
        <dbReference type="Proteomes" id="UP000188268"/>
    </source>
</evidence>
<proteinExistence type="predicted"/>
<gene>
    <name evidence="1" type="ORF">CCACVL1_22874</name>
</gene>
<dbReference type="Proteomes" id="UP000188268">
    <property type="component" value="Unassembled WGS sequence"/>
</dbReference>
<dbReference type="EMBL" id="AWWV01013258">
    <property type="protein sequence ID" value="OMO62357.1"/>
    <property type="molecule type" value="Genomic_DNA"/>
</dbReference>
<dbReference type="AlphaFoldDB" id="A0A1R3GWE3"/>
<organism evidence="1 2">
    <name type="scientific">Corchorus capsularis</name>
    <name type="common">Jute</name>
    <dbReference type="NCBI Taxonomy" id="210143"/>
    <lineage>
        <taxon>Eukaryota</taxon>
        <taxon>Viridiplantae</taxon>
        <taxon>Streptophyta</taxon>
        <taxon>Embryophyta</taxon>
        <taxon>Tracheophyta</taxon>
        <taxon>Spermatophyta</taxon>
        <taxon>Magnoliopsida</taxon>
        <taxon>eudicotyledons</taxon>
        <taxon>Gunneridae</taxon>
        <taxon>Pentapetalae</taxon>
        <taxon>rosids</taxon>
        <taxon>malvids</taxon>
        <taxon>Malvales</taxon>
        <taxon>Malvaceae</taxon>
        <taxon>Grewioideae</taxon>
        <taxon>Apeibeae</taxon>
        <taxon>Corchorus</taxon>
    </lineage>
</organism>
<name>A0A1R3GWE3_COCAP</name>
<sequence>MAWMPIFNPTVDTKNQQFEADDFETDELRHIARNCARLLVVIATVARVNVN</sequence>
<dbReference type="Gramene" id="OMO62357">
    <property type="protein sequence ID" value="OMO62357"/>
    <property type="gene ID" value="CCACVL1_22874"/>
</dbReference>
<protein>
    <submittedName>
        <fullName evidence="1">Uncharacterized protein</fullName>
    </submittedName>
</protein>
<keyword evidence="2" id="KW-1185">Reference proteome</keyword>
<accession>A0A1R3GWE3</accession>